<dbReference type="GO" id="GO:0005634">
    <property type="term" value="C:nucleus"/>
    <property type="evidence" value="ECO:0007669"/>
    <property type="project" value="TreeGrafter"/>
</dbReference>
<keyword evidence="1" id="KW-0343">GTPase activation</keyword>
<sequence>MVERIANCISLGGLVNLESLDVGGNRWRGRCLDPLGRALRKETVPDFKDLNLGQVAYIVDLAEGVRVGNFSGLKSLQLNTGLYGRVGMEALMGAIVESEDGLPFARALDFSNSRAGEGGASLGAALLSGKLRSLYSIDMRNSGLTDEGLGGLAATALINSPQISSPTPSLSLRSIENTFTNAPPPMATAIPLTPSAPLESQKGLLKLKYLHLSGTSVGGPAASALLSALLCGKLPVLEGVDPGEFRLDQNGVAALADVVRVSGRYPICLRPVVVRLSPNPPSPINIGPLFIAIAESQASPPGFLDSLSLTGGRVGEEAIASLAAIRPRGASFERKSLPISRLDLSDCGLDDRLLERLALVCNFPNLQFLDLSRNNISVGGLSSFFEAASFPKLRKLVLSEEGMMKGAEQKEKFISFLRDPKSGRRLSRCSIDVRS</sequence>
<dbReference type="InterPro" id="IPR027038">
    <property type="entry name" value="RanGap"/>
</dbReference>
<keyword evidence="2" id="KW-0433">Leucine-rich repeat</keyword>
<dbReference type="PhylomeDB" id="A0A0G4HK02"/>
<evidence type="ECO:0000256" key="2">
    <source>
        <dbReference type="ARBA" id="ARBA00022614"/>
    </source>
</evidence>
<accession>A0A0G4HK02</accession>
<evidence type="ECO:0000313" key="4">
    <source>
        <dbReference type="EMBL" id="CEM44357.1"/>
    </source>
</evidence>
<organism evidence="4">
    <name type="scientific">Chromera velia CCMP2878</name>
    <dbReference type="NCBI Taxonomy" id="1169474"/>
    <lineage>
        <taxon>Eukaryota</taxon>
        <taxon>Sar</taxon>
        <taxon>Alveolata</taxon>
        <taxon>Colpodellida</taxon>
        <taxon>Chromeraceae</taxon>
        <taxon>Chromera</taxon>
    </lineage>
</organism>
<dbReference type="GO" id="GO:0005829">
    <property type="term" value="C:cytosol"/>
    <property type="evidence" value="ECO:0007669"/>
    <property type="project" value="TreeGrafter"/>
</dbReference>
<dbReference type="SUPFAM" id="SSF52047">
    <property type="entry name" value="RNI-like"/>
    <property type="match status" value="1"/>
</dbReference>
<dbReference type="VEuPathDB" id="CryptoDB:Cvel_7141"/>
<dbReference type="InterPro" id="IPR032675">
    <property type="entry name" value="LRR_dom_sf"/>
</dbReference>
<dbReference type="GO" id="GO:0048471">
    <property type="term" value="C:perinuclear region of cytoplasm"/>
    <property type="evidence" value="ECO:0007669"/>
    <property type="project" value="TreeGrafter"/>
</dbReference>
<dbReference type="PANTHER" id="PTHR24113">
    <property type="entry name" value="RAN GTPASE-ACTIVATING PROTEIN 1"/>
    <property type="match status" value="1"/>
</dbReference>
<keyword evidence="3" id="KW-0677">Repeat</keyword>
<dbReference type="Gene3D" id="3.80.10.10">
    <property type="entry name" value="Ribonuclease Inhibitor"/>
    <property type="match status" value="2"/>
</dbReference>
<evidence type="ECO:0000256" key="3">
    <source>
        <dbReference type="ARBA" id="ARBA00022737"/>
    </source>
</evidence>
<dbReference type="Pfam" id="PF13516">
    <property type="entry name" value="LRR_6"/>
    <property type="match status" value="1"/>
</dbReference>
<dbReference type="InterPro" id="IPR001611">
    <property type="entry name" value="Leu-rich_rpt"/>
</dbReference>
<evidence type="ECO:0000256" key="1">
    <source>
        <dbReference type="ARBA" id="ARBA00022468"/>
    </source>
</evidence>
<dbReference type="PANTHER" id="PTHR24113:SF12">
    <property type="entry name" value="RAN GTPASE-ACTIVATING PROTEIN 1"/>
    <property type="match status" value="1"/>
</dbReference>
<proteinExistence type="predicted"/>
<gene>
    <name evidence="4" type="ORF">Cvel_7141</name>
</gene>
<dbReference type="GO" id="GO:0005096">
    <property type="term" value="F:GTPase activator activity"/>
    <property type="evidence" value="ECO:0007669"/>
    <property type="project" value="UniProtKB-KW"/>
</dbReference>
<protein>
    <submittedName>
        <fullName evidence="4">Uncharacterized protein</fullName>
    </submittedName>
</protein>
<dbReference type="AlphaFoldDB" id="A0A0G4HK02"/>
<dbReference type="GO" id="GO:0031267">
    <property type="term" value="F:small GTPase binding"/>
    <property type="evidence" value="ECO:0007669"/>
    <property type="project" value="TreeGrafter"/>
</dbReference>
<dbReference type="EMBL" id="CDMZ01002905">
    <property type="protein sequence ID" value="CEM44357.1"/>
    <property type="molecule type" value="Genomic_DNA"/>
</dbReference>
<reference evidence="4" key="1">
    <citation type="submission" date="2014-11" db="EMBL/GenBank/DDBJ databases">
        <authorList>
            <person name="Otto D Thomas"/>
            <person name="Naeem Raeece"/>
        </authorList>
    </citation>
    <scope>NUCLEOTIDE SEQUENCE</scope>
</reference>
<name>A0A0G4HK02_9ALVE</name>
<dbReference type="GO" id="GO:0006913">
    <property type="term" value="P:nucleocytoplasmic transport"/>
    <property type="evidence" value="ECO:0007669"/>
    <property type="project" value="TreeGrafter"/>
</dbReference>
<dbReference type="PROSITE" id="PS51450">
    <property type="entry name" value="LRR"/>
    <property type="match status" value="1"/>
</dbReference>